<organism evidence="2 3">
    <name type="scientific">Russula ochroleuca</name>
    <dbReference type="NCBI Taxonomy" id="152965"/>
    <lineage>
        <taxon>Eukaryota</taxon>
        <taxon>Fungi</taxon>
        <taxon>Dikarya</taxon>
        <taxon>Basidiomycota</taxon>
        <taxon>Agaricomycotina</taxon>
        <taxon>Agaricomycetes</taxon>
        <taxon>Russulales</taxon>
        <taxon>Russulaceae</taxon>
        <taxon>Russula</taxon>
    </lineage>
</organism>
<keyword evidence="1" id="KW-0732">Signal</keyword>
<proteinExistence type="predicted"/>
<protein>
    <recommendedName>
        <fullName evidence="4">Secreted protein</fullName>
    </recommendedName>
</protein>
<comment type="caution">
    <text evidence="2">The sequence shown here is derived from an EMBL/GenBank/DDBJ whole genome shotgun (WGS) entry which is preliminary data.</text>
</comment>
<evidence type="ECO:0008006" key="4">
    <source>
        <dbReference type="Google" id="ProtNLM"/>
    </source>
</evidence>
<evidence type="ECO:0000313" key="3">
    <source>
        <dbReference type="Proteomes" id="UP000759537"/>
    </source>
</evidence>
<feature type="signal peptide" evidence="1">
    <location>
        <begin position="1"/>
        <end position="22"/>
    </location>
</feature>
<dbReference type="EMBL" id="WHVB01000034">
    <property type="protein sequence ID" value="KAF8467969.1"/>
    <property type="molecule type" value="Genomic_DNA"/>
</dbReference>
<dbReference type="Proteomes" id="UP000759537">
    <property type="component" value="Unassembled WGS sequence"/>
</dbReference>
<accession>A0A9P5JWV6</accession>
<reference evidence="2" key="2">
    <citation type="journal article" date="2020" name="Nat. Commun.">
        <title>Large-scale genome sequencing of mycorrhizal fungi provides insights into the early evolution of symbiotic traits.</title>
        <authorList>
            <person name="Miyauchi S."/>
            <person name="Kiss E."/>
            <person name="Kuo A."/>
            <person name="Drula E."/>
            <person name="Kohler A."/>
            <person name="Sanchez-Garcia M."/>
            <person name="Morin E."/>
            <person name="Andreopoulos B."/>
            <person name="Barry K.W."/>
            <person name="Bonito G."/>
            <person name="Buee M."/>
            <person name="Carver A."/>
            <person name="Chen C."/>
            <person name="Cichocki N."/>
            <person name="Clum A."/>
            <person name="Culley D."/>
            <person name="Crous P.W."/>
            <person name="Fauchery L."/>
            <person name="Girlanda M."/>
            <person name="Hayes R.D."/>
            <person name="Keri Z."/>
            <person name="LaButti K."/>
            <person name="Lipzen A."/>
            <person name="Lombard V."/>
            <person name="Magnuson J."/>
            <person name="Maillard F."/>
            <person name="Murat C."/>
            <person name="Nolan M."/>
            <person name="Ohm R.A."/>
            <person name="Pangilinan J."/>
            <person name="Pereira M.F."/>
            <person name="Perotto S."/>
            <person name="Peter M."/>
            <person name="Pfister S."/>
            <person name="Riley R."/>
            <person name="Sitrit Y."/>
            <person name="Stielow J.B."/>
            <person name="Szollosi G."/>
            <person name="Zifcakova L."/>
            <person name="Stursova M."/>
            <person name="Spatafora J.W."/>
            <person name="Tedersoo L."/>
            <person name="Vaario L.M."/>
            <person name="Yamada A."/>
            <person name="Yan M."/>
            <person name="Wang P."/>
            <person name="Xu J."/>
            <person name="Bruns T."/>
            <person name="Baldrian P."/>
            <person name="Vilgalys R."/>
            <person name="Dunand C."/>
            <person name="Henrissat B."/>
            <person name="Grigoriev I.V."/>
            <person name="Hibbett D."/>
            <person name="Nagy L.G."/>
            <person name="Martin F.M."/>
        </authorList>
    </citation>
    <scope>NUCLEOTIDE SEQUENCE</scope>
    <source>
        <strain evidence="2">Prilba</strain>
    </source>
</reference>
<name>A0A9P5JWV6_9AGAM</name>
<reference evidence="2" key="1">
    <citation type="submission" date="2019-10" db="EMBL/GenBank/DDBJ databases">
        <authorList>
            <consortium name="DOE Joint Genome Institute"/>
            <person name="Kuo A."/>
            <person name="Miyauchi S."/>
            <person name="Kiss E."/>
            <person name="Drula E."/>
            <person name="Kohler A."/>
            <person name="Sanchez-Garcia M."/>
            <person name="Andreopoulos B."/>
            <person name="Barry K.W."/>
            <person name="Bonito G."/>
            <person name="Buee M."/>
            <person name="Carver A."/>
            <person name="Chen C."/>
            <person name="Cichocki N."/>
            <person name="Clum A."/>
            <person name="Culley D."/>
            <person name="Crous P.W."/>
            <person name="Fauchery L."/>
            <person name="Girlanda M."/>
            <person name="Hayes R."/>
            <person name="Keri Z."/>
            <person name="LaButti K."/>
            <person name="Lipzen A."/>
            <person name="Lombard V."/>
            <person name="Magnuson J."/>
            <person name="Maillard F."/>
            <person name="Morin E."/>
            <person name="Murat C."/>
            <person name="Nolan M."/>
            <person name="Ohm R."/>
            <person name="Pangilinan J."/>
            <person name="Pereira M."/>
            <person name="Perotto S."/>
            <person name="Peter M."/>
            <person name="Riley R."/>
            <person name="Sitrit Y."/>
            <person name="Stielow B."/>
            <person name="Szollosi G."/>
            <person name="Zifcakova L."/>
            <person name="Stursova M."/>
            <person name="Spatafora J.W."/>
            <person name="Tedersoo L."/>
            <person name="Vaario L.-M."/>
            <person name="Yamada A."/>
            <person name="Yan M."/>
            <person name="Wang P."/>
            <person name="Xu J."/>
            <person name="Bruns T."/>
            <person name="Baldrian P."/>
            <person name="Vilgalys R."/>
            <person name="Henrissat B."/>
            <person name="Grigoriev I.V."/>
            <person name="Hibbett D."/>
            <person name="Nagy L.G."/>
            <person name="Martin F.M."/>
        </authorList>
    </citation>
    <scope>NUCLEOTIDE SEQUENCE</scope>
    <source>
        <strain evidence="2">Prilba</strain>
    </source>
</reference>
<evidence type="ECO:0000256" key="1">
    <source>
        <dbReference type="SAM" id="SignalP"/>
    </source>
</evidence>
<sequence>MTVLLWTLLCALSVGFCRPCYCWLPFMTITCHRGTVCPYTTRRSWGVGEVPKLYIKGRATWRLTTIPSNHPWASRQWMSSNLSIASLRALPRCK</sequence>
<dbReference type="AlphaFoldDB" id="A0A9P5JWV6"/>
<feature type="chain" id="PRO_5040350816" description="Secreted protein" evidence="1">
    <location>
        <begin position="23"/>
        <end position="94"/>
    </location>
</feature>
<keyword evidence="3" id="KW-1185">Reference proteome</keyword>
<evidence type="ECO:0000313" key="2">
    <source>
        <dbReference type="EMBL" id="KAF8467969.1"/>
    </source>
</evidence>
<gene>
    <name evidence="2" type="ORF">DFH94DRAFT_777612</name>
</gene>